<evidence type="ECO:0000313" key="5">
    <source>
        <dbReference type="EMBL" id="RAK95988.1"/>
    </source>
</evidence>
<dbReference type="GO" id="GO:0006633">
    <property type="term" value="P:fatty acid biosynthetic process"/>
    <property type="evidence" value="ECO:0007669"/>
    <property type="project" value="TreeGrafter"/>
</dbReference>
<accession>A0A395GLY0</accession>
<gene>
    <name evidence="5" type="ORF">BO80DRAFT_485544</name>
</gene>
<dbReference type="EMBL" id="KZ824482">
    <property type="protein sequence ID" value="RAK95988.1"/>
    <property type="molecule type" value="Genomic_DNA"/>
</dbReference>
<dbReference type="OrthoDB" id="329835at2759"/>
<dbReference type="SUPFAM" id="SSF47336">
    <property type="entry name" value="ACP-like"/>
    <property type="match status" value="1"/>
</dbReference>
<dbReference type="InterPro" id="IPR020806">
    <property type="entry name" value="PKS_PP-bd"/>
</dbReference>
<dbReference type="Gene3D" id="3.40.50.720">
    <property type="entry name" value="NAD(P)-binding Rossmann-like Domain"/>
    <property type="match status" value="1"/>
</dbReference>
<dbReference type="Pfam" id="PF00550">
    <property type="entry name" value="PP-binding"/>
    <property type="match status" value="1"/>
</dbReference>
<dbReference type="InterPro" id="IPR013968">
    <property type="entry name" value="PKS_KR"/>
</dbReference>
<sequence length="351" mass="38618">MAQKETNRNELKAAIPESCFQPSLLESGAYLGRDLAYTAALVSMMQSAGPYIPSSSCLTSPGVIHGAMLLRDRPYDTMTVEEFHQAFESKVHGAWSLHNVVMEKRLPLDFFLCLSSISSIVGSKGQANYAAANSFLDSFSAYRRQLGERCVTVALGVVEDVGAIAESEALSRRHSGSIETIGISERALHDIIDCALQYSHDPDSVGHLITGLKVPQDPQRSGLRFEPRFCRLFVADNVPDEVRKEDPLTIALWNFKDLLTSKTTQGMLETCLDVLSLQLAQMLRWNEQAIEPGQPLSVYGLDLLAAVELRNWIMAEMGAHVSKRDIVEAESLIALGERVVSAMIESPHPDV</sequence>
<dbReference type="InterPro" id="IPR036291">
    <property type="entry name" value="NAD(P)-bd_dom_sf"/>
</dbReference>
<reference evidence="5 6" key="1">
    <citation type="submission" date="2018-02" db="EMBL/GenBank/DDBJ databases">
        <title>The genomes of Aspergillus section Nigri reveals drivers in fungal speciation.</title>
        <authorList>
            <consortium name="DOE Joint Genome Institute"/>
            <person name="Vesth T.C."/>
            <person name="Nybo J."/>
            <person name="Theobald S."/>
            <person name="Brandl J."/>
            <person name="Frisvad J.C."/>
            <person name="Nielsen K.F."/>
            <person name="Lyhne E.K."/>
            <person name="Kogle M.E."/>
            <person name="Kuo A."/>
            <person name="Riley R."/>
            <person name="Clum A."/>
            <person name="Nolan M."/>
            <person name="Lipzen A."/>
            <person name="Salamov A."/>
            <person name="Henrissat B."/>
            <person name="Wiebenga A."/>
            <person name="De vries R.P."/>
            <person name="Grigoriev I.V."/>
            <person name="Mortensen U.H."/>
            <person name="Andersen M.R."/>
            <person name="Baker S.E."/>
        </authorList>
    </citation>
    <scope>NUCLEOTIDE SEQUENCE [LARGE SCALE GENOMIC DNA]</scope>
    <source>
        <strain evidence="5 6">CBS 121593</strain>
    </source>
</reference>
<dbReference type="InterPro" id="IPR036736">
    <property type="entry name" value="ACP-like_sf"/>
</dbReference>
<dbReference type="SUPFAM" id="SSF51735">
    <property type="entry name" value="NAD(P)-binding Rossmann-fold domains"/>
    <property type="match status" value="1"/>
</dbReference>
<organism evidence="5 6">
    <name type="scientific">Aspergillus ibericus CBS 121593</name>
    <dbReference type="NCBI Taxonomy" id="1448316"/>
    <lineage>
        <taxon>Eukaryota</taxon>
        <taxon>Fungi</taxon>
        <taxon>Dikarya</taxon>
        <taxon>Ascomycota</taxon>
        <taxon>Pezizomycotina</taxon>
        <taxon>Eurotiomycetes</taxon>
        <taxon>Eurotiomycetidae</taxon>
        <taxon>Eurotiales</taxon>
        <taxon>Aspergillaceae</taxon>
        <taxon>Aspergillus</taxon>
        <taxon>Aspergillus subgen. Circumdati</taxon>
    </lineage>
</organism>
<evidence type="ECO:0000259" key="4">
    <source>
        <dbReference type="SMART" id="SM00823"/>
    </source>
</evidence>
<dbReference type="InterPro" id="IPR057326">
    <property type="entry name" value="KR_dom"/>
</dbReference>
<dbReference type="InterPro" id="IPR050091">
    <property type="entry name" value="PKS_NRPS_Biosynth_Enz"/>
</dbReference>
<keyword evidence="6" id="KW-1185">Reference proteome</keyword>
<feature type="domain" description="Ketoreductase" evidence="3">
    <location>
        <begin position="28"/>
        <end position="161"/>
    </location>
</feature>
<dbReference type="Gene3D" id="1.10.1200.10">
    <property type="entry name" value="ACP-like"/>
    <property type="match status" value="1"/>
</dbReference>
<name>A0A395GLY0_9EURO</name>
<dbReference type="GO" id="GO:0004312">
    <property type="term" value="F:fatty acid synthase activity"/>
    <property type="evidence" value="ECO:0007669"/>
    <property type="project" value="TreeGrafter"/>
</dbReference>
<feature type="domain" description="Polyketide synthase-like phosphopantetheine-binding" evidence="4">
    <location>
        <begin position="272"/>
        <end position="343"/>
    </location>
</feature>
<dbReference type="Proteomes" id="UP000249402">
    <property type="component" value="Unassembled WGS sequence"/>
</dbReference>
<dbReference type="SMART" id="SM00822">
    <property type="entry name" value="PKS_KR"/>
    <property type="match status" value="1"/>
</dbReference>
<keyword evidence="1" id="KW-0596">Phosphopantetheine</keyword>
<dbReference type="GO" id="GO:0044550">
    <property type="term" value="P:secondary metabolite biosynthetic process"/>
    <property type="evidence" value="ECO:0007669"/>
    <property type="project" value="TreeGrafter"/>
</dbReference>
<evidence type="ECO:0000256" key="2">
    <source>
        <dbReference type="ARBA" id="ARBA00022553"/>
    </source>
</evidence>
<dbReference type="VEuPathDB" id="FungiDB:BO80DRAFT_485544"/>
<dbReference type="SMART" id="SM00823">
    <property type="entry name" value="PKS_PP"/>
    <property type="match status" value="1"/>
</dbReference>
<evidence type="ECO:0000259" key="3">
    <source>
        <dbReference type="SMART" id="SM00822"/>
    </source>
</evidence>
<dbReference type="PANTHER" id="PTHR43775">
    <property type="entry name" value="FATTY ACID SYNTHASE"/>
    <property type="match status" value="1"/>
</dbReference>
<dbReference type="PANTHER" id="PTHR43775:SF18">
    <property type="entry name" value="ENZYME, PUTATIVE (JCVI)-RELATED"/>
    <property type="match status" value="1"/>
</dbReference>
<dbReference type="RefSeq" id="XP_025570316.1">
    <property type="nucleotide sequence ID" value="XM_025723496.1"/>
</dbReference>
<evidence type="ECO:0000313" key="6">
    <source>
        <dbReference type="Proteomes" id="UP000249402"/>
    </source>
</evidence>
<dbReference type="Pfam" id="PF08659">
    <property type="entry name" value="KR"/>
    <property type="match status" value="1"/>
</dbReference>
<dbReference type="GeneID" id="37228361"/>
<evidence type="ECO:0000256" key="1">
    <source>
        <dbReference type="ARBA" id="ARBA00022450"/>
    </source>
</evidence>
<dbReference type="InterPro" id="IPR009081">
    <property type="entry name" value="PP-bd_ACP"/>
</dbReference>
<dbReference type="GO" id="GO:0031177">
    <property type="term" value="F:phosphopantetheine binding"/>
    <property type="evidence" value="ECO:0007669"/>
    <property type="project" value="InterPro"/>
</dbReference>
<keyword evidence="2" id="KW-0597">Phosphoprotein</keyword>
<protein>
    <submittedName>
        <fullName evidence="5">KR-domain-containing protein</fullName>
    </submittedName>
</protein>
<dbReference type="STRING" id="1448316.A0A395GLY0"/>
<proteinExistence type="predicted"/>
<dbReference type="AlphaFoldDB" id="A0A395GLY0"/>